<dbReference type="EMBL" id="JAKOGI010000230">
    <property type="protein sequence ID" value="KAJ8439085.1"/>
    <property type="molecule type" value="Genomic_DNA"/>
</dbReference>
<organism evidence="2 3">
    <name type="scientific">Carnegiea gigantea</name>
    <dbReference type="NCBI Taxonomy" id="171969"/>
    <lineage>
        <taxon>Eukaryota</taxon>
        <taxon>Viridiplantae</taxon>
        <taxon>Streptophyta</taxon>
        <taxon>Embryophyta</taxon>
        <taxon>Tracheophyta</taxon>
        <taxon>Spermatophyta</taxon>
        <taxon>Magnoliopsida</taxon>
        <taxon>eudicotyledons</taxon>
        <taxon>Gunneridae</taxon>
        <taxon>Pentapetalae</taxon>
        <taxon>Caryophyllales</taxon>
        <taxon>Cactineae</taxon>
        <taxon>Cactaceae</taxon>
        <taxon>Cactoideae</taxon>
        <taxon>Echinocereeae</taxon>
        <taxon>Carnegiea</taxon>
    </lineage>
</organism>
<gene>
    <name evidence="2" type="ORF">Cgig2_009228</name>
</gene>
<proteinExistence type="predicted"/>
<evidence type="ECO:0000313" key="2">
    <source>
        <dbReference type="EMBL" id="KAJ8439085.1"/>
    </source>
</evidence>
<reference evidence="2" key="1">
    <citation type="submission" date="2022-04" db="EMBL/GenBank/DDBJ databases">
        <title>Carnegiea gigantea Genome sequencing and assembly v2.</title>
        <authorList>
            <person name="Copetti D."/>
            <person name="Sanderson M.J."/>
            <person name="Burquez A."/>
            <person name="Wojciechowski M.F."/>
        </authorList>
    </citation>
    <scope>NUCLEOTIDE SEQUENCE</scope>
    <source>
        <strain evidence="2">SGP5-SGP5p</strain>
        <tissue evidence="2">Aerial part</tissue>
    </source>
</reference>
<dbReference type="OrthoDB" id="851522at2759"/>
<feature type="compositionally biased region" description="Low complexity" evidence="1">
    <location>
        <begin position="70"/>
        <end position="83"/>
    </location>
</feature>
<keyword evidence="3" id="KW-1185">Reference proteome</keyword>
<feature type="region of interest" description="Disordered" evidence="1">
    <location>
        <begin position="1"/>
        <end position="22"/>
    </location>
</feature>
<sequence length="269" mass="31051">MIHNAFSLDVPMSSNEPQDGHGEEIMSFRSKQMRAQAFQVEKPVQTDACANANESNACAVQNTIARDNQRSSQSQRVPSSNESCSQLKNFKDDEDDDEDVHNREPHSQHSKVPNWNEKIEFDENEKVLIRPKNGDLCPIGEDNWHKVDKVYKVDIVALVRKHYNQGKEARASQERYHTTGNKSFAMKRDEFVGNCRKLIAERTTDHSLAKDVEDEVFNELMYRSPYDEVKKHQRVIGFGMGVNYNDIFGVDGEIKKRVLHHTTILLRRY</sequence>
<evidence type="ECO:0000256" key="1">
    <source>
        <dbReference type="SAM" id="MobiDB-lite"/>
    </source>
</evidence>
<comment type="caution">
    <text evidence="2">The sequence shown here is derived from an EMBL/GenBank/DDBJ whole genome shotgun (WGS) entry which is preliminary data.</text>
</comment>
<name>A0A9Q1K906_9CARY</name>
<evidence type="ECO:0000313" key="3">
    <source>
        <dbReference type="Proteomes" id="UP001153076"/>
    </source>
</evidence>
<feature type="region of interest" description="Disordered" evidence="1">
    <location>
        <begin position="66"/>
        <end position="118"/>
    </location>
</feature>
<protein>
    <submittedName>
        <fullName evidence="2">Uncharacterized protein</fullName>
    </submittedName>
</protein>
<accession>A0A9Q1K906</accession>
<dbReference type="AlphaFoldDB" id="A0A9Q1K906"/>
<dbReference type="Proteomes" id="UP001153076">
    <property type="component" value="Unassembled WGS sequence"/>
</dbReference>